<dbReference type="InterPro" id="IPR043502">
    <property type="entry name" value="DNA/RNA_pol_sf"/>
</dbReference>
<evidence type="ECO:0000259" key="1">
    <source>
        <dbReference type="PROSITE" id="PS50878"/>
    </source>
</evidence>
<accession>A0ABM4B912</accession>
<name>A0ABM4B912_HYDVU</name>
<gene>
    <name evidence="3" type="primary">LOC136075858</name>
    <name evidence="4" type="synonym">LOC136075859</name>
</gene>
<protein>
    <submittedName>
        <fullName evidence="3">Uncharacterized protein LOC136075858</fullName>
    </submittedName>
    <submittedName>
        <fullName evidence="4">Uncharacterized protein LOC136075859</fullName>
    </submittedName>
</protein>
<dbReference type="Pfam" id="PF00078">
    <property type="entry name" value="RVT_1"/>
    <property type="match status" value="1"/>
</dbReference>
<dbReference type="PANTHER" id="PTHR33332">
    <property type="entry name" value="REVERSE TRANSCRIPTASE DOMAIN-CONTAINING PROTEIN"/>
    <property type="match status" value="1"/>
</dbReference>
<dbReference type="GeneID" id="136075858"/>
<sequence length="185" mass="21319">MANAIPCFKKNDPTDKSNYRPISIVPVFSTVFETILYEQILIFIEPRFDKLLCGFRRCYNTQHALFSLHNKWHDCFNNGGVVGSILLDLTKAYDYIPHDLLIAKLDADDFSKESLNLLLFYIFSRNQRVKIGSSASNWVDILSGVSQRSILGPIMFNIFINDLFLFIKDMEFCNFADDNTIYACD</sequence>
<reference evidence="2 3" key="1">
    <citation type="submission" date="2025-05" db="UniProtKB">
        <authorList>
            <consortium name="RefSeq"/>
        </authorList>
    </citation>
    <scope>NUCLEOTIDE SEQUENCE [LARGE SCALE GENOMIC DNA]</scope>
</reference>
<proteinExistence type="predicted"/>
<organism evidence="2 3">
    <name type="scientific">Hydra vulgaris</name>
    <name type="common">Hydra</name>
    <name type="synonym">Hydra attenuata</name>
    <dbReference type="NCBI Taxonomy" id="6087"/>
    <lineage>
        <taxon>Eukaryota</taxon>
        <taxon>Metazoa</taxon>
        <taxon>Cnidaria</taxon>
        <taxon>Hydrozoa</taxon>
        <taxon>Hydroidolina</taxon>
        <taxon>Anthoathecata</taxon>
        <taxon>Aplanulata</taxon>
        <taxon>Hydridae</taxon>
        <taxon>Hydra</taxon>
    </lineage>
</organism>
<dbReference type="InterPro" id="IPR000477">
    <property type="entry name" value="RT_dom"/>
</dbReference>
<feature type="domain" description="Reverse transcriptase" evidence="1">
    <location>
        <begin position="1"/>
        <end position="185"/>
    </location>
</feature>
<dbReference type="RefSeq" id="XP_065645368.1">
    <property type="nucleotide sequence ID" value="XM_065789296.1"/>
</dbReference>
<dbReference type="PROSITE" id="PS50878">
    <property type="entry name" value="RT_POL"/>
    <property type="match status" value="1"/>
</dbReference>
<dbReference type="RefSeq" id="XP_065645367.1">
    <property type="nucleotide sequence ID" value="XM_065789295.1"/>
</dbReference>
<dbReference type="Proteomes" id="UP001652625">
    <property type="component" value="Chromosome 02"/>
</dbReference>
<evidence type="ECO:0000313" key="3">
    <source>
        <dbReference type="RefSeq" id="XP_065645367.1"/>
    </source>
</evidence>
<evidence type="ECO:0000313" key="2">
    <source>
        <dbReference type="Proteomes" id="UP001652625"/>
    </source>
</evidence>
<keyword evidence="2" id="KW-1185">Reference proteome</keyword>
<dbReference type="SUPFAM" id="SSF56672">
    <property type="entry name" value="DNA/RNA polymerases"/>
    <property type="match status" value="1"/>
</dbReference>
<evidence type="ECO:0000313" key="4">
    <source>
        <dbReference type="RefSeq" id="XP_065645368.1"/>
    </source>
</evidence>